<proteinExistence type="predicted"/>
<sequence length="195" mass="21800">MTITYYQRNAQTFFDATVGVDMSSLYASFLNRVVPGGRVLDAGCGSGRDAKAFSALGYQVEAFDASAEMVRLAAAYTGLPVRQMTFNMLEAEERYDGIWCCASLLHLPQAELPEAMRRLARALKPGGIWYLSFKYGVGEREKAGRHFTDLNEAELEALVAALPQVGIVEQWTTQDKRPERDEVWLNALLRKHLSE</sequence>
<gene>
    <name evidence="4" type="ORF">EV102420_02_04380</name>
</gene>
<dbReference type="Gene3D" id="3.40.50.150">
    <property type="entry name" value="Vaccinia Virus protein VP39"/>
    <property type="match status" value="1"/>
</dbReference>
<dbReference type="PANTHER" id="PTHR43861">
    <property type="entry name" value="TRANS-ACONITATE 2-METHYLTRANSFERASE-RELATED"/>
    <property type="match status" value="1"/>
</dbReference>
<dbReference type="PANTHER" id="PTHR43861:SF1">
    <property type="entry name" value="TRANS-ACONITATE 2-METHYLTRANSFERASE"/>
    <property type="match status" value="1"/>
</dbReference>
<dbReference type="InterPro" id="IPR041698">
    <property type="entry name" value="Methyltransf_25"/>
</dbReference>
<evidence type="ECO:0000256" key="1">
    <source>
        <dbReference type="ARBA" id="ARBA00022603"/>
    </source>
</evidence>
<keyword evidence="5" id="KW-1185">Reference proteome</keyword>
<dbReference type="AlphaFoldDB" id="A0A090UY58"/>
<feature type="domain" description="Methyltransferase" evidence="3">
    <location>
        <begin position="39"/>
        <end position="127"/>
    </location>
</feature>
<dbReference type="STRING" id="1115515.EV102420_02_04380"/>
<dbReference type="Proteomes" id="UP000029462">
    <property type="component" value="Unassembled WGS sequence"/>
</dbReference>
<name>A0A090UY58_PSEVU</name>
<evidence type="ECO:0000313" key="4">
    <source>
        <dbReference type="EMBL" id="GAL56833.1"/>
    </source>
</evidence>
<comment type="caution">
    <text evidence="4">The sequence shown here is derived from an EMBL/GenBank/DDBJ whole genome shotgun (WGS) entry which is preliminary data.</text>
</comment>
<dbReference type="InterPro" id="IPR029063">
    <property type="entry name" value="SAM-dependent_MTases_sf"/>
</dbReference>
<protein>
    <recommendedName>
        <fullName evidence="3">Methyltransferase domain-containing protein</fullName>
    </recommendedName>
</protein>
<keyword evidence="1" id="KW-0489">Methyltransferase</keyword>
<dbReference type="RefSeq" id="WP_042388350.1">
    <property type="nucleotide sequence ID" value="NZ_BBMZ01000002.1"/>
</dbReference>
<dbReference type="Pfam" id="PF13649">
    <property type="entry name" value="Methyltransf_25"/>
    <property type="match status" value="1"/>
</dbReference>
<dbReference type="CDD" id="cd02440">
    <property type="entry name" value="AdoMet_MTases"/>
    <property type="match status" value="1"/>
</dbReference>
<evidence type="ECO:0000259" key="3">
    <source>
        <dbReference type="Pfam" id="PF13649"/>
    </source>
</evidence>
<organism evidence="4 5">
    <name type="scientific">Pseudescherichia vulneris NBRC 102420</name>
    <dbReference type="NCBI Taxonomy" id="1115515"/>
    <lineage>
        <taxon>Bacteria</taxon>
        <taxon>Pseudomonadati</taxon>
        <taxon>Pseudomonadota</taxon>
        <taxon>Gammaproteobacteria</taxon>
        <taxon>Enterobacterales</taxon>
        <taxon>Enterobacteriaceae</taxon>
        <taxon>Pseudescherichia</taxon>
    </lineage>
</organism>
<keyword evidence="2" id="KW-0808">Transferase</keyword>
<evidence type="ECO:0000313" key="5">
    <source>
        <dbReference type="Proteomes" id="UP000029462"/>
    </source>
</evidence>
<dbReference type="SUPFAM" id="SSF53335">
    <property type="entry name" value="S-adenosyl-L-methionine-dependent methyltransferases"/>
    <property type="match status" value="1"/>
</dbReference>
<evidence type="ECO:0000256" key="2">
    <source>
        <dbReference type="ARBA" id="ARBA00022679"/>
    </source>
</evidence>
<dbReference type="EMBL" id="BBMZ01000002">
    <property type="protein sequence ID" value="GAL56833.1"/>
    <property type="molecule type" value="Genomic_DNA"/>
</dbReference>
<accession>A0A090UY58</accession>
<dbReference type="eggNOG" id="COG2227">
    <property type="taxonomic scope" value="Bacteria"/>
</dbReference>
<dbReference type="GO" id="GO:0032259">
    <property type="term" value="P:methylation"/>
    <property type="evidence" value="ECO:0007669"/>
    <property type="project" value="UniProtKB-KW"/>
</dbReference>
<dbReference type="GO" id="GO:0008168">
    <property type="term" value="F:methyltransferase activity"/>
    <property type="evidence" value="ECO:0007669"/>
    <property type="project" value="UniProtKB-KW"/>
</dbReference>
<reference evidence="4 5" key="1">
    <citation type="submission" date="2014-09" db="EMBL/GenBank/DDBJ databases">
        <title>Whole genome shotgun sequence of Escherichia vulneris NBRC 102420.</title>
        <authorList>
            <person name="Yoshida Y."/>
            <person name="Hosoyama A."/>
            <person name="Tsuchikane K."/>
            <person name="Ohji S."/>
            <person name="Ichikawa N."/>
            <person name="Kimura A."/>
            <person name="Yamazoe A."/>
            <person name="Ezaki T."/>
            <person name="Fujita N."/>
        </authorList>
    </citation>
    <scope>NUCLEOTIDE SEQUENCE [LARGE SCALE GENOMIC DNA]</scope>
    <source>
        <strain evidence="4 5">NBRC 102420</strain>
    </source>
</reference>
<dbReference type="OrthoDB" id="9772751at2"/>